<dbReference type="PANTHER" id="PTHR31690">
    <property type="entry name" value="FUCOSE MUTAROTASE"/>
    <property type="match status" value="1"/>
</dbReference>
<dbReference type="PANTHER" id="PTHR31690:SF4">
    <property type="entry name" value="FUCOSE MUTAROTASE"/>
    <property type="match status" value="1"/>
</dbReference>
<comment type="catalytic activity">
    <reaction evidence="3">
        <text>alpha-L-fucose = beta-L-fucose</text>
        <dbReference type="Rhea" id="RHEA:25580"/>
        <dbReference type="ChEBI" id="CHEBI:42548"/>
        <dbReference type="ChEBI" id="CHEBI:42589"/>
        <dbReference type="EC" id="5.1.3.29"/>
    </reaction>
</comment>
<evidence type="ECO:0000313" key="4">
    <source>
        <dbReference type="EMBL" id="ADK79936.1"/>
    </source>
</evidence>
<dbReference type="STRING" id="573413.Spirs_0801"/>
<accession>E1RC56</accession>
<dbReference type="eggNOG" id="COG1869">
    <property type="taxonomic scope" value="Bacteria"/>
</dbReference>
<comment type="catalytic activity">
    <reaction evidence="1">
        <text>beta-D-ribopyranose = beta-D-ribofuranose</text>
        <dbReference type="Rhea" id="RHEA:25432"/>
        <dbReference type="ChEBI" id="CHEBI:27476"/>
        <dbReference type="ChEBI" id="CHEBI:47002"/>
        <dbReference type="EC" id="5.4.99.62"/>
    </reaction>
</comment>
<dbReference type="GO" id="GO:0042806">
    <property type="term" value="F:fucose binding"/>
    <property type="evidence" value="ECO:0007669"/>
    <property type="project" value="TreeGrafter"/>
</dbReference>
<dbReference type="GO" id="GO:0062193">
    <property type="term" value="F:D-ribose pyranase activity"/>
    <property type="evidence" value="ECO:0007669"/>
    <property type="project" value="UniProtKB-EC"/>
</dbReference>
<dbReference type="HOGENOM" id="CLU_120075_0_0_12"/>
<gene>
    <name evidence="4" type="ordered locus">Spirs_0801</name>
</gene>
<dbReference type="OrthoDB" id="9805009at2"/>
<evidence type="ECO:0000256" key="2">
    <source>
        <dbReference type="ARBA" id="ARBA00023235"/>
    </source>
</evidence>
<dbReference type="AlphaFoldDB" id="E1RC56"/>
<evidence type="ECO:0000256" key="1">
    <source>
        <dbReference type="ARBA" id="ARBA00000223"/>
    </source>
</evidence>
<dbReference type="InterPro" id="IPR007721">
    <property type="entry name" value="RbsD_FucU"/>
</dbReference>
<dbReference type="InterPro" id="IPR023750">
    <property type="entry name" value="RbsD-like_sf"/>
</dbReference>
<protein>
    <submittedName>
        <fullName evidence="4">RbsD or FucU transport</fullName>
    </submittedName>
</protein>
<dbReference type="GO" id="GO:0036373">
    <property type="term" value="F:L-fucose mutarotase activity"/>
    <property type="evidence" value="ECO:0007669"/>
    <property type="project" value="UniProtKB-EC"/>
</dbReference>
<reference evidence="4 5" key="1">
    <citation type="journal article" date="2010" name="Stand. Genomic Sci.">
        <title>Complete genome sequence of Spirochaeta smaragdinae type strain (SEBR 4228).</title>
        <authorList>
            <person name="Mavromatis K."/>
            <person name="Yasawong M."/>
            <person name="Chertkov O."/>
            <person name="Lapidus A."/>
            <person name="Lucas S."/>
            <person name="Nolan M."/>
            <person name="Del Rio T.G."/>
            <person name="Tice H."/>
            <person name="Cheng J.F."/>
            <person name="Pitluck S."/>
            <person name="Liolios K."/>
            <person name="Ivanova N."/>
            <person name="Tapia R."/>
            <person name="Han C."/>
            <person name="Bruce D."/>
            <person name="Goodwin L."/>
            <person name="Pati A."/>
            <person name="Chen A."/>
            <person name="Palaniappan K."/>
            <person name="Land M."/>
            <person name="Hauser L."/>
            <person name="Chang Y.J."/>
            <person name="Jeffries C.D."/>
            <person name="Detter J.C."/>
            <person name="Rohde M."/>
            <person name="Brambilla E."/>
            <person name="Spring S."/>
            <person name="Goker M."/>
            <person name="Sikorski J."/>
            <person name="Woyke T."/>
            <person name="Bristow J."/>
            <person name="Eisen J.A."/>
            <person name="Markowitz V."/>
            <person name="Hugenholtz P."/>
            <person name="Klenk H.P."/>
            <person name="Kyrpides N.C."/>
        </authorList>
    </citation>
    <scope>NUCLEOTIDE SEQUENCE [LARGE SCALE GENOMIC DNA]</scope>
    <source>
        <strain evidence="5">DSM 11293 / JCM 15392 / SEBR 4228</strain>
    </source>
</reference>
<keyword evidence="2" id="KW-0413">Isomerase</keyword>
<evidence type="ECO:0000313" key="5">
    <source>
        <dbReference type="Proteomes" id="UP000002318"/>
    </source>
</evidence>
<name>E1RC56_SEDSS</name>
<dbReference type="RefSeq" id="WP_013253400.1">
    <property type="nucleotide sequence ID" value="NC_014364.1"/>
</dbReference>
<dbReference type="InterPro" id="IPR050443">
    <property type="entry name" value="RbsD/FucU_mutarotase"/>
</dbReference>
<dbReference type="Pfam" id="PF05025">
    <property type="entry name" value="RbsD_FucU"/>
    <property type="match status" value="1"/>
</dbReference>
<sequence length="134" mass="14525">MLSGVCIHPGIMHMLSLCGHGDKILIADGNYPLSSKTGNSEKVYLGLRRGLPTVPQMLEVLCQEINIEKAEVMKPEGELPAIFEEFGAHLNGISLDGLDRYSFYQACCDPCLRLAIGTGEDRTFANILLTTGVA</sequence>
<proteinExistence type="predicted"/>
<dbReference type="GO" id="GO:0006004">
    <property type="term" value="P:fucose metabolic process"/>
    <property type="evidence" value="ECO:0007669"/>
    <property type="project" value="TreeGrafter"/>
</dbReference>
<dbReference type="KEGG" id="ssm:Spirs_0801"/>
<dbReference type="EMBL" id="CP002116">
    <property type="protein sequence ID" value="ADK79936.1"/>
    <property type="molecule type" value="Genomic_DNA"/>
</dbReference>
<keyword evidence="5" id="KW-1185">Reference proteome</keyword>
<dbReference type="Proteomes" id="UP000002318">
    <property type="component" value="Chromosome"/>
</dbReference>
<organism evidence="4 5">
    <name type="scientific">Sediminispirochaeta smaragdinae (strain DSM 11293 / JCM 15392 / SEBR 4228)</name>
    <name type="common">Spirochaeta smaragdinae</name>
    <dbReference type="NCBI Taxonomy" id="573413"/>
    <lineage>
        <taxon>Bacteria</taxon>
        <taxon>Pseudomonadati</taxon>
        <taxon>Spirochaetota</taxon>
        <taxon>Spirochaetia</taxon>
        <taxon>Spirochaetales</taxon>
        <taxon>Spirochaetaceae</taxon>
        <taxon>Sediminispirochaeta</taxon>
    </lineage>
</organism>
<dbReference type="Gene3D" id="3.40.1650.10">
    <property type="entry name" value="RbsD-like domain"/>
    <property type="match status" value="1"/>
</dbReference>
<evidence type="ECO:0000256" key="3">
    <source>
        <dbReference type="ARBA" id="ARBA00036324"/>
    </source>
</evidence>
<dbReference type="SUPFAM" id="SSF102546">
    <property type="entry name" value="RbsD-like"/>
    <property type="match status" value="1"/>
</dbReference>